<dbReference type="Proteomes" id="UP001251528">
    <property type="component" value="Unassembled WGS sequence"/>
</dbReference>
<accession>A0AAJ0CNG9</accession>
<protein>
    <submittedName>
        <fullName evidence="1">Uncharacterized protein</fullName>
    </submittedName>
</protein>
<keyword evidence="2" id="KW-1185">Reference proteome</keyword>
<dbReference type="AlphaFoldDB" id="A0AAJ0CNG9"/>
<name>A0AAJ0CNG9_9HYPO</name>
<organism evidence="1 2">
    <name type="scientific">Conoideocrella luteorostrata</name>
    <dbReference type="NCBI Taxonomy" id="1105319"/>
    <lineage>
        <taxon>Eukaryota</taxon>
        <taxon>Fungi</taxon>
        <taxon>Dikarya</taxon>
        <taxon>Ascomycota</taxon>
        <taxon>Pezizomycotina</taxon>
        <taxon>Sordariomycetes</taxon>
        <taxon>Hypocreomycetidae</taxon>
        <taxon>Hypocreales</taxon>
        <taxon>Clavicipitaceae</taxon>
        <taxon>Conoideocrella</taxon>
    </lineage>
</organism>
<evidence type="ECO:0000313" key="2">
    <source>
        <dbReference type="Proteomes" id="UP001251528"/>
    </source>
</evidence>
<sequence>MPFRVVDPDYEKQALAEIQKSLPSENVLELIIYEVSLPLLLDSAEEQLPCHEPVEETTAISAHVSARIHAFYKQLAAWYAEPANAEAPGGISIGILVMPQDFDEKPYCGHRKYHSRRLQLHDPATLPDLSFVSSLTVESRPDFGGDWESYGVRPLSPLVPLQCLVHLPAVEALKLPWVWERPMPCCMPSRVMREHYTRPWEGPLRDARHEFGAAIINPEKYLCGRRIPESLTEATMHFWTPRQIPEDDQAVPRPNLIYPADKDPISIGLCKLAAQLQKFDVRALITEDLFPSPEAPTEEQWSKMRLLRIEFHPLRPDGRWYFVGPRGEDPHDSEEGGFIISKSEHYPREYDTEEDQDLDEEWENNPKAGVDTDFMPDHFRTQPCRDRIEPLLAAFAKALTHNNMPSLEAAEMFAYLWWHPSHSRGEEYGISPESYIETEVHRWGVKYVAGRDGKGGDAVAPTVQWQVGDWRPSREVLSVFESLGQQEWLNLENAEQRYYGDFAMSFGNKYYRDCAPCPFDQLKAAYC</sequence>
<reference evidence="1" key="1">
    <citation type="submission" date="2023-06" db="EMBL/GenBank/DDBJ databases">
        <title>Conoideocrella luteorostrata (Hypocreales: Clavicipitaceae), a potential biocontrol fungus for elongate hemlock scale in United States Christmas tree production areas.</title>
        <authorList>
            <person name="Barrett H."/>
            <person name="Lovett B."/>
            <person name="Macias A.M."/>
            <person name="Stajich J.E."/>
            <person name="Kasson M.T."/>
        </authorList>
    </citation>
    <scope>NUCLEOTIDE SEQUENCE</scope>
    <source>
        <strain evidence="1">ARSEF 14590</strain>
    </source>
</reference>
<gene>
    <name evidence="1" type="ORF">QQS21_005985</name>
</gene>
<comment type="caution">
    <text evidence="1">The sequence shown here is derived from an EMBL/GenBank/DDBJ whole genome shotgun (WGS) entry which is preliminary data.</text>
</comment>
<dbReference type="EMBL" id="JASWJB010000105">
    <property type="protein sequence ID" value="KAK2597437.1"/>
    <property type="molecule type" value="Genomic_DNA"/>
</dbReference>
<proteinExistence type="predicted"/>
<evidence type="ECO:0000313" key="1">
    <source>
        <dbReference type="EMBL" id="KAK2597437.1"/>
    </source>
</evidence>